<evidence type="ECO:0000313" key="2">
    <source>
        <dbReference type="EMBL" id="QOL80247.1"/>
    </source>
</evidence>
<dbReference type="Pfam" id="PF00583">
    <property type="entry name" value="Acetyltransf_1"/>
    <property type="match status" value="1"/>
</dbReference>
<dbReference type="InterPro" id="IPR000182">
    <property type="entry name" value="GNAT_dom"/>
</dbReference>
<dbReference type="PROSITE" id="PS51186">
    <property type="entry name" value="GNAT"/>
    <property type="match status" value="1"/>
</dbReference>
<accession>A0A7L9WKJ8</accession>
<dbReference type="CDD" id="cd04301">
    <property type="entry name" value="NAT_SF"/>
    <property type="match status" value="1"/>
</dbReference>
<name>A0A7L9WKJ8_9RHOB</name>
<dbReference type="EMBL" id="CP045201">
    <property type="protein sequence ID" value="QOL80247.1"/>
    <property type="molecule type" value="Genomic_DNA"/>
</dbReference>
<dbReference type="Gene3D" id="3.40.630.30">
    <property type="match status" value="1"/>
</dbReference>
<organism evidence="2 3">
    <name type="scientific">Pseudooceanicola spongiae</name>
    <dbReference type="NCBI Taxonomy" id="2613965"/>
    <lineage>
        <taxon>Bacteria</taxon>
        <taxon>Pseudomonadati</taxon>
        <taxon>Pseudomonadota</taxon>
        <taxon>Alphaproteobacteria</taxon>
        <taxon>Rhodobacterales</taxon>
        <taxon>Paracoccaceae</taxon>
        <taxon>Pseudooceanicola</taxon>
    </lineage>
</organism>
<keyword evidence="2" id="KW-0808">Transferase</keyword>
<gene>
    <name evidence="2" type="ORF">F3W81_05065</name>
</gene>
<dbReference type="SUPFAM" id="SSF55729">
    <property type="entry name" value="Acyl-CoA N-acyltransferases (Nat)"/>
    <property type="match status" value="1"/>
</dbReference>
<evidence type="ECO:0000313" key="3">
    <source>
        <dbReference type="Proteomes" id="UP000594118"/>
    </source>
</evidence>
<dbReference type="AlphaFoldDB" id="A0A7L9WKJ8"/>
<protein>
    <submittedName>
        <fullName evidence="2">GNAT family N-acetyltransferase</fullName>
    </submittedName>
</protein>
<keyword evidence="3" id="KW-1185">Reference proteome</keyword>
<dbReference type="Proteomes" id="UP000594118">
    <property type="component" value="Chromosome"/>
</dbReference>
<evidence type="ECO:0000259" key="1">
    <source>
        <dbReference type="PROSITE" id="PS51186"/>
    </source>
</evidence>
<dbReference type="GO" id="GO:0016747">
    <property type="term" value="F:acyltransferase activity, transferring groups other than amino-acyl groups"/>
    <property type="evidence" value="ECO:0007669"/>
    <property type="project" value="InterPro"/>
</dbReference>
<sequence length="150" mass="16531">MTTSLHLANAADLERLLPMVRACHEELGYALLTPEALSESVLPLLEGDPHGAIYIIGPYRAPIGYAALSFGWSLEFGGLDGSVQQIWIRPGVRGRGIGTEVLSSIPRALAQAGLTALHLEVKRGDEKTRRLYHLSGFRARDDYMLMSRRF</sequence>
<feature type="domain" description="N-acetyltransferase" evidence="1">
    <location>
        <begin position="3"/>
        <end position="150"/>
    </location>
</feature>
<proteinExistence type="predicted"/>
<dbReference type="InterPro" id="IPR016181">
    <property type="entry name" value="Acyl_CoA_acyltransferase"/>
</dbReference>
<dbReference type="RefSeq" id="WP_193082564.1">
    <property type="nucleotide sequence ID" value="NZ_CP045201.1"/>
</dbReference>
<dbReference type="KEGG" id="pshq:F3W81_05065"/>
<reference evidence="2 3" key="1">
    <citation type="submission" date="2019-10" db="EMBL/GenBank/DDBJ databases">
        <title>Pseudopuniceibacterium sp. HQ09 islated from Antarctica.</title>
        <authorList>
            <person name="Liao L."/>
            <person name="Su S."/>
            <person name="Chen B."/>
            <person name="Yu Y."/>
        </authorList>
    </citation>
    <scope>NUCLEOTIDE SEQUENCE [LARGE SCALE GENOMIC DNA]</scope>
    <source>
        <strain evidence="2 3">HQ09</strain>
    </source>
</reference>